<dbReference type="NCBIfam" id="TIGR01216">
    <property type="entry name" value="ATP_synt_epsi"/>
    <property type="match status" value="1"/>
</dbReference>
<evidence type="ECO:0000256" key="1">
    <source>
        <dbReference type="ARBA" id="ARBA00004170"/>
    </source>
</evidence>
<dbReference type="SUPFAM" id="SSF51344">
    <property type="entry name" value="Epsilon subunit of F1F0-ATP synthase N-terminal domain"/>
    <property type="match status" value="1"/>
</dbReference>
<dbReference type="InterPro" id="IPR001469">
    <property type="entry name" value="ATP_synth_F1_dsu/esu"/>
</dbReference>
<evidence type="ECO:0000256" key="7">
    <source>
        <dbReference type="ARBA" id="ARBA00023310"/>
    </source>
</evidence>
<dbReference type="Pfam" id="PF02823">
    <property type="entry name" value="ATP-synt_DE_N"/>
    <property type="match status" value="1"/>
</dbReference>
<dbReference type="AlphaFoldDB" id="A0A645B0V8"/>
<name>A0A645B0V8_9ZZZZ</name>
<evidence type="ECO:0000259" key="8">
    <source>
        <dbReference type="Pfam" id="PF00401"/>
    </source>
</evidence>
<evidence type="ECO:0000259" key="9">
    <source>
        <dbReference type="Pfam" id="PF02823"/>
    </source>
</evidence>
<evidence type="ECO:0000256" key="3">
    <source>
        <dbReference type="ARBA" id="ARBA00022448"/>
    </source>
</evidence>
<dbReference type="PANTHER" id="PTHR13822:SF10">
    <property type="entry name" value="ATP SYNTHASE EPSILON CHAIN, CHLOROPLASTIC"/>
    <property type="match status" value="1"/>
</dbReference>
<organism evidence="10">
    <name type="scientific">bioreactor metagenome</name>
    <dbReference type="NCBI Taxonomy" id="1076179"/>
    <lineage>
        <taxon>unclassified sequences</taxon>
        <taxon>metagenomes</taxon>
        <taxon>ecological metagenomes</taxon>
    </lineage>
</organism>
<dbReference type="GO" id="GO:0046933">
    <property type="term" value="F:proton-transporting ATP synthase activity, rotational mechanism"/>
    <property type="evidence" value="ECO:0007669"/>
    <property type="project" value="InterPro"/>
</dbReference>
<dbReference type="Gene3D" id="2.60.15.10">
    <property type="entry name" value="F0F1 ATP synthase delta/epsilon subunit, N-terminal"/>
    <property type="match status" value="1"/>
</dbReference>
<evidence type="ECO:0000313" key="10">
    <source>
        <dbReference type="EMBL" id="MPM55384.1"/>
    </source>
</evidence>
<keyword evidence="7" id="KW-0066">ATP synthesis</keyword>
<dbReference type="HAMAP" id="MF_00530">
    <property type="entry name" value="ATP_synth_epsil_bac"/>
    <property type="match status" value="1"/>
</dbReference>
<reference evidence="10" key="1">
    <citation type="submission" date="2019-08" db="EMBL/GenBank/DDBJ databases">
        <authorList>
            <person name="Kucharzyk K."/>
            <person name="Murdoch R.W."/>
            <person name="Higgins S."/>
            <person name="Loffler F."/>
        </authorList>
    </citation>
    <scope>NUCLEOTIDE SEQUENCE</scope>
</reference>
<dbReference type="InterPro" id="IPR020547">
    <property type="entry name" value="ATP_synth_F1_esu_C"/>
</dbReference>
<accession>A0A645B0V8</accession>
<dbReference type="EMBL" id="VSSQ01015250">
    <property type="protein sequence ID" value="MPM55384.1"/>
    <property type="molecule type" value="Genomic_DNA"/>
</dbReference>
<keyword evidence="5" id="KW-0472">Membrane</keyword>
<protein>
    <submittedName>
        <fullName evidence="10">ATP synthase epsilon chain</fullName>
    </submittedName>
</protein>
<evidence type="ECO:0000256" key="2">
    <source>
        <dbReference type="ARBA" id="ARBA00005712"/>
    </source>
</evidence>
<dbReference type="PANTHER" id="PTHR13822">
    <property type="entry name" value="ATP SYNTHASE DELTA/EPSILON CHAIN"/>
    <property type="match status" value="1"/>
</dbReference>
<gene>
    <name evidence="10" type="primary">atpC_38</name>
    <name evidence="10" type="ORF">SDC9_102180</name>
</gene>
<feature type="domain" description="ATP synthase F1 complex delta/epsilon subunit N-terminal" evidence="9">
    <location>
        <begin position="5"/>
        <end position="82"/>
    </location>
</feature>
<comment type="similarity">
    <text evidence="2">Belongs to the ATPase epsilon chain family.</text>
</comment>
<proteinExistence type="inferred from homology"/>
<dbReference type="Pfam" id="PF00401">
    <property type="entry name" value="ATP-synt_DE"/>
    <property type="match status" value="1"/>
</dbReference>
<feature type="domain" description="ATP synthase epsilon subunit C-terminal" evidence="8">
    <location>
        <begin position="88"/>
        <end position="130"/>
    </location>
</feature>
<comment type="caution">
    <text evidence="10">The sequence shown here is derived from an EMBL/GenBank/DDBJ whole genome shotgun (WGS) entry which is preliminary data.</text>
</comment>
<comment type="subcellular location">
    <subcellularLocation>
        <location evidence="1">Membrane</location>
        <topology evidence="1">Peripheral membrane protein</topology>
    </subcellularLocation>
</comment>
<keyword evidence="3" id="KW-0813">Transport</keyword>
<dbReference type="InterPro" id="IPR036771">
    <property type="entry name" value="ATPsynth_dsu/esu_N"/>
</dbReference>
<evidence type="ECO:0000256" key="6">
    <source>
        <dbReference type="ARBA" id="ARBA00023196"/>
    </source>
</evidence>
<dbReference type="CDD" id="cd12152">
    <property type="entry name" value="F1-ATPase_delta"/>
    <property type="match status" value="1"/>
</dbReference>
<dbReference type="GO" id="GO:0045259">
    <property type="term" value="C:proton-transporting ATP synthase complex"/>
    <property type="evidence" value="ECO:0007669"/>
    <property type="project" value="UniProtKB-KW"/>
</dbReference>
<evidence type="ECO:0000256" key="4">
    <source>
        <dbReference type="ARBA" id="ARBA00023065"/>
    </source>
</evidence>
<sequence length="142" mass="15906">MPKPFHLMVLTPEREFYSGDAVYVSVQSIAGSIGVLADHIPMVSALDVGTLVIQPDENTTRTAFHSEGFIEVRPECVYILSQACEWPEEIDEKRALEAEQRAQERLAQERGDDLGTMGHSKVALMRAMTRRRIKSMSSPDTK</sequence>
<evidence type="ECO:0000256" key="5">
    <source>
        <dbReference type="ARBA" id="ARBA00023136"/>
    </source>
</evidence>
<keyword evidence="4" id="KW-0406">Ion transport</keyword>
<keyword evidence="6" id="KW-0139">CF(1)</keyword>
<dbReference type="InterPro" id="IPR020546">
    <property type="entry name" value="ATP_synth_F1_dsu/esu_N"/>
</dbReference>